<evidence type="ECO:0000313" key="1">
    <source>
        <dbReference type="EMBL" id="GJT22655.1"/>
    </source>
</evidence>
<dbReference type="Proteomes" id="UP001151760">
    <property type="component" value="Unassembled WGS sequence"/>
</dbReference>
<sequence>MRGDIDVASEIQQNNKQEDLNDLDRRTWEVCGKRMYFGCQRAEYIAHDKIEKLYETLEACRKRLATAKPKYAQKREGKESACSGAQSASYSCIRGGLFVRFSGMAPKSANNTAYEKDGIQVEAPCEYASHCGGCRTQNLLYEDQIRVIRKRCSGCLLQWRHKHQGCIGVSTTPLALRSSFKVATPTTRCKVTKILGVAWYKRNLLKGKFVSFREMITSQLQGKLWLYDEVRMFDSYVDPGLIKELIIDKPAAIEGPSNSEKQIPDVKLFFKRATTAVLYHLDQEYHKQMLNSKARKLVVIITK</sequence>
<comment type="caution">
    <text evidence="1">The sequence shown here is derived from an EMBL/GenBank/DDBJ whole genome shotgun (WGS) entry which is preliminary data.</text>
</comment>
<reference evidence="1" key="2">
    <citation type="submission" date="2022-01" db="EMBL/GenBank/DDBJ databases">
        <authorList>
            <person name="Yamashiro T."/>
            <person name="Shiraishi A."/>
            <person name="Satake H."/>
            <person name="Nakayama K."/>
        </authorList>
    </citation>
    <scope>NUCLEOTIDE SEQUENCE</scope>
</reference>
<proteinExistence type="predicted"/>
<evidence type="ECO:0000313" key="2">
    <source>
        <dbReference type="Proteomes" id="UP001151760"/>
    </source>
</evidence>
<organism evidence="1 2">
    <name type="scientific">Tanacetum coccineum</name>
    <dbReference type="NCBI Taxonomy" id="301880"/>
    <lineage>
        <taxon>Eukaryota</taxon>
        <taxon>Viridiplantae</taxon>
        <taxon>Streptophyta</taxon>
        <taxon>Embryophyta</taxon>
        <taxon>Tracheophyta</taxon>
        <taxon>Spermatophyta</taxon>
        <taxon>Magnoliopsida</taxon>
        <taxon>eudicotyledons</taxon>
        <taxon>Gunneridae</taxon>
        <taxon>Pentapetalae</taxon>
        <taxon>asterids</taxon>
        <taxon>campanulids</taxon>
        <taxon>Asterales</taxon>
        <taxon>Asteraceae</taxon>
        <taxon>Asteroideae</taxon>
        <taxon>Anthemideae</taxon>
        <taxon>Anthemidinae</taxon>
        <taxon>Tanacetum</taxon>
    </lineage>
</organism>
<gene>
    <name evidence="1" type="ORF">Tco_0892592</name>
</gene>
<accession>A0ABQ5C6P0</accession>
<keyword evidence="2" id="KW-1185">Reference proteome</keyword>
<name>A0ABQ5C6P0_9ASTR</name>
<dbReference type="EMBL" id="BQNB010013987">
    <property type="protein sequence ID" value="GJT22655.1"/>
    <property type="molecule type" value="Genomic_DNA"/>
</dbReference>
<reference evidence="1" key="1">
    <citation type="journal article" date="2022" name="Int. J. Mol. Sci.">
        <title>Draft Genome of Tanacetum Coccineum: Genomic Comparison of Closely Related Tanacetum-Family Plants.</title>
        <authorList>
            <person name="Yamashiro T."/>
            <person name="Shiraishi A."/>
            <person name="Nakayama K."/>
            <person name="Satake H."/>
        </authorList>
    </citation>
    <scope>NUCLEOTIDE SEQUENCE</scope>
</reference>
<protein>
    <submittedName>
        <fullName evidence="1">Uncharacterized protein</fullName>
    </submittedName>
</protein>